<proteinExistence type="predicted"/>
<gene>
    <name evidence="1" type="ORF">M752DRAFT_142240</name>
</gene>
<name>A0A370PQW6_ASPPH</name>
<dbReference type="Proteomes" id="UP000254937">
    <property type="component" value="Unassembled WGS sequence"/>
</dbReference>
<protein>
    <submittedName>
        <fullName evidence="1">Uncharacterized protein</fullName>
    </submittedName>
</protein>
<evidence type="ECO:0000313" key="1">
    <source>
        <dbReference type="EMBL" id="RDK44597.1"/>
    </source>
</evidence>
<keyword evidence="2" id="KW-1185">Reference proteome</keyword>
<accession>A0A370PQW6</accession>
<evidence type="ECO:0000313" key="2">
    <source>
        <dbReference type="Proteomes" id="UP000254937"/>
    </source>
</evidence>
<organism evidence="1 2">
    <name type="scientific">Aspergillus phoenicis ATCC 13157</name>
    <dbReference type="NCBI Taxonomy" id="1353007"/>
    <lineage>
        <taxon>Eukaryota</taxon>
        <taxon>Fungi</taxon>
        <taxon>Dikarya</taxon>
        <taxon>Ascomycota</taxon>
        <taxon>Pezizomycotina</taxon>
        <taxon>Eurotiomycetes</taxon>
        <taxon>Eurotiomycetidae</taxon>
        <taxon>Eurotiales</taxon>
        <taxon>Aspergillaceae</taxon>
        <taxon>Aspergillus</taxon>
    </lineage>
</organism>
<sequence length="114" mass="12547">MLSEKQKFPKKVSDRLRISARCDTIFLDSFLCLSLSYLDTICFLRNTPLIVSKSYPQEIPCAEALESDVTTITIVSLCVFACASPLPSPTSLFDLFDLSSFSPDLGISSGDCYS</sequence>
<dbReference type="EMBL" id="KZ851849">
    <property type="protein sequence ID" value="RDK44597.1"/>
    <property type="molecule type" value="Genomic_DNA"/>
</dbReference>
<reference evidence="1 2" key="1">
    <citation type="submission" date="2018-07" db="EMBL/GenBank/DDBJ databases">
        <title>Section-level genome sequencing of Aspergillus section Nigri to investigate inter- and intra-species variation.</title>
        <authorList>
            <consortium name="DOE Joint Genome Institute"/>
            <person name="Vesth T.C."/>
            <person name="Nybo J.L."/>
            <person name="Theobald S."/>
            <person name="Frisvad J.C."/>
            <person name="Larsen T.O."/>
            <person name="Nielsen K.F."/>
            <person name="Hoof J.B."/>
            <person name="Brandl J."/>
            <person name="Salamov A."/>
            <person name="Riley R."/>
            <person name="Gladden J.M."/>
            <person name="Phatale P."/>
            <person name="Nielsen M.T."/>
            <person name="Lyhne E.K."/>
            <person name="Kogle M.E."/>
            <person name="Strasser K."/>
            <person name="McDonnell E."/>
            <person name="Barry K."/>
            <person name="Clum A."/>
            <person name="Chen C."/>
            <person name="Nolan M."/>
            <person name="Sandor L."/>
            <person name="Kuo A."/>
            <person name="Lipzen A."/>
            <person name="Hainaut M."/>
            <person name="Drula E."/>
            <person name="Tsang A."/>
            <person name="Magnuson J.K."/>
            <person name="Henrissat B."/>
            <person name="Wiebenga A."/>
            <person name="Simmons B.A."/>
            <person name="Makela M.R."/>
            <person name="De vries R.P."/>
            <person name="Grigoriev I.V."/>
            <person name="Mortensen U.H."/>
            <person name="Baker S.E."/>
            <person name="Andersen M.R."/>
        </authorList>
    </citation>
    <scope>NUCLEOTIDE SEQUENCE [LARGE SCALE GENOMIC DNA]</scope>
    <source>
        <strain evidence="1 2">ATCC 13157</strain>
    </source>
</reference>
<dbReference type="AlphaFoldDB" id="A0A370PQW6"/>